<gene>
    <name evidence="2" type="ORF">SAMN02745110_00327</name>
</gene>
<dbReference type="AlphaFoldDB" id="A0A1T4KEE4"/>
<dbReference type="Proteomes" id="UP000189857">
    <property type="component" value="Unassembled WGS sequence"/>
</dbReference>
<keyword evidence="1" id="KW-0812">Transmembrane</keyword>
<accession>A0A1T4KEE4</accession>
<organism evidence="2 3">
    <name type="scientific">Eubacterium ruminantium</name>
    <dbReference type="NCBI Taxonomy" id="42322"/>
    <lineage>
        <taxon>Bacteria</taxon>
        <taxon>Bacillati</taxon>
        <taxon>Bacillota</taxon>
        <taxon>Clostridia</taxon>
        <taxon>Eubacteriales</taxon>
        <taxon>Eubacteriaceae</taxon>
        <taxon>Eubacterium</taxon>
    </lineage>
</organism>
<sequence>MNELNNQNMNANVNVNQGMNPNMNANMNMNSVQGGYAGSNIYNGQGMNLNMNQGMKPNMNVNMNQGMKPNMIQGRYVRPNVYEGPNMNMIMNGGGQAYDQKKMRKKSSKKILAYSIIGALLALALIVSFPLIRKMEENSKKNKLTTSEEIIKHCGFDESTIRHTEVDGIECDEIFNNGKRETPYDQLHFYVFKNEKDAKRVFAGDIRNYGVIEDAGDDFRMGWLKDVCDASVCEYEYISKNVIVSAEVEISGGWGDINSAGSGTVDYREELIDVIREF</sequence>
<reference evidence="2 3" key="1">
    <citation type="submission" date="2017-02" db="EMBL/GenBank/DDBJ databases">
        <authorList>
            <person name="Peterson S.W."/>
        </authorList>
    </citation>
    <scope>NUCLEOTIDE SEQUENCE [LARGE SCALE GENOMIC DNA]</scope>
    <source>
        <strain evidence="2 3">ATCC 17233</strain>
    </source>
</reference>
<dbReference type="OrthoDB" id="2085652at2"/>
<feature type="transmembrane region" description="Helical" evidence="1">
    <location>
        <begin position="111"/>
        <end position="132"/>
    </location>
</feature>
<evidence type="ECO:0000313" key="2">
    <source>
        <dbReference type="EMBL" id="SJZ40828.1"/>
    </source>
</evidence>
<dbReference type="RefSeq" id="WP_078785997.1">
    <property type="nucleotide sequence ID" value="NZ_FMTO01000003.1"/>
</dbReference>
<evidence type="ECO:0000313" key="3">
    <source>
        <dbReference type="Proteomes" id="UP000189857"/>
    </source>
</evidence>
<protein>
    <submittedName>
        <fullName evidence="2">Uncharacterized protein</fullName>
    </submittedName>
</protein>
<keyword evidence="3" id="KW-1185">Reference proteome</keyword>
<dbReference type="EMBL" id="FUXA01000004">
    <property type="protein sequence ID" value="SJZ40828.1"/>
    <property type="molecule type" value="Genomic_DNA"/>
</dbReference>
<keyword evidence="1" id="KW-0472">Membrane</keyword>
<name>A0A1T4KEE4_9FIRM</name>
<proteinExistence type="predicted"/>
<keyword evidence="1" id="KW-1133">Transmembrane helix</keyword>
<evidence type="ECO:0000256" key="1">
    <source>
        <dbReference type="SAM" id="Phobius"/>
    </source>
</evidence>